<dbReference type="EMBL" id="HG994363">
    <property type="protein sequence ID" value="CAF2042661.1"/>
    <property type="molecule type" value="Genomic_DNA"/>
</dbReference>
<evidence type="ECO:0000256" key="1">
    <source>
        <dbReference type="ARBA" id="ARBA00004123"/>
    </source>
</evidence>
<dbReference type="PaxDb" id="3708-A0A078FV84"/>
<evidence type="ECO:0000256" key="2">
    <source>
        <dbReference type="ARBA" id="ARBA00023015"/>
    </source>
</evidence>
<dbReference type="Gramene" id="CDY16702">
    <property type="protein sequence ID" value="CDY16702"/>
    <property type="gene ID" value="GSBRNA2T00094561001"/>
</dbReference>
<dbReference type="InterPro" id="IPR015300">
    <property type="entry name" value="DNA-bd_pseudobarrel_sf"/>
</dbReference>
<organism evidence="7 8">
    <name type="scientific">Brassica napus</name>
    <name type="common">Rape</name>
    <dbReference type="NCBI Taxonomy" id="3708"/>
    <lineage>
        <taxon>Eukaryota</taxon>
        <taxon>Viridiplantae</taxon>
        <taxon>Streptophyta</taxon>
        <taxon>Embryophyta</taxon>
        <taxon>Tracheophyta</taxon>
        <taxon>Spermatophyta</taxon>
        <taxon>Magnoliopsida</taxon>
        <taxon>eudicotyledons</taxon>
        <taxon>Gunneridae</taxon>
        <taxon>Pentapetalae</taxon>
        <taxon>rosids</taxon>
        <taxon>malvids</taxon>
        <taxon>Brassicales</taxon>
        <taxon>Brassicaceae</taxon>
        <taxon>Brassiceae</taxon>
        <taxon>Brassica</taxon>
    </lineage>
</organism>
<dbReference type="Proteomes" id="UP001295469">
    <property type="component" value="Chromosome A09"/>
</dbReference>
<dbReference type="Proteomes" id="UP000028999">
    <property type="component" value="Unassembled WGS sequence"/>
</dbReference>
<reference evidence="7" key="2">
    <citation type="submission" date="2014-06" db="EMBL/GenBank/DDBJ databases">
        <authorList>
            <person name="Genoscope - CEA"/>
        </authorList>
    </citation>
    <scope>NUCLEOTIDE SEQUENCE</scope>
</reference>
<keyword evidence="5" id="KW-0539">Nucleus</keyword>
<dbReference type="GO" id="GO:0003677">
    <property type="term" value="F:DNA binding"/>
    <property type="evidence" value="ECO:0007669"/>
    <property type="project" value="UniProtKB-KW"/>
</dbReference>
<protein>
    <submittedName>
        <fullName evidence="6">(rape) hypothetical protein</fullName>
    </submittedName>
    <submittedName>
        <fullName evidence="7">BnaA09g20800D protein</fullName>
    </submittedName>
</protein>
<reference evidence="7 8" key="1">
    <citation type="journal article" date="2014" name="Science">
        <title>Plant genetics. Early allopolyploid evolution in the post-Neolithic Brassica napus oilseed genome.</title>
        <authorList>
            <person name="Chalhoub B."/>
            <person name="Denoeud F."/>
            <person name="Liu S."/>
            <person name="Parkin I.A."/>
            <person name="Tang H."/>
            <person name="Wang X."/>
            <person name="Chiquet J."/>
            <person name="Belcram H."/>
            <person name="Tong C."/>
            <person name="Samans B."/>
            <person name="Correa M."/>
            <person name="Da Silva C."/>
            <person name="Just J."/>
            <person name="Falentin C."/>
            <person name="Koh C.S."/>
            <person name="Le Clainche I."/>
            <person name="Bernard M."/>
            <person name="Bento P."/>
            <person name="Noel B."/>
            <person name="Labadie K."/>
            <person name="Alberti A."/>
            <person name="Charles M."/>
            <person name="Arnaud D."/>
            <person name="Guo H."/>
            <person name="Daviaud C."/>
            <person name="Alamery S."/>
            <person name="Jabbari K."/>
            <person name="Zhao M."/>
            <person name="Edger P.P."/>
            <person name="Chelaifa H."/>
            <person name="Tack D."/>
            <person name="Lassalle G."/>
            <person name="Mestiri I."/>
            <person name="Schnel N."/>
            <person name="Le Paslier M.C."/>
            <person name="Fan G."/>
            <person name="Renault V."/>
            <person name="Bayer P.E."/>
            <person name="Golicz A.A."/>
            <person name="Manoli S."/>
            <person name="Lee T.H."/>
            <person name="Thi V.H."/>
            <person name="Chalabi S."/>
            <person name="Hu Q."/>
            <person name="Fan C."/>
            <person name="Tollenaere R."/>
            <person name="Lu Y."/>
            <person name="Battail C."/>
            <person name="Shen J."/>
            <person name="Sidebottom C.H."/>
            <person name="Wang X."/>
            <person name="Canaguier A."/>
            <person name="Chauveau A."/>
            <person name="Berard A."/>
            <person name="Deniot G."/>
            <person name="Guan M."/>
            <person name="Liu Z."/>
            <person name="Sun F."/>
            <person name="Lim Y.P."/>
            <person name="Lyons E."/>
            <person name="Town C.D."/>
            <person name="Bancroft I."/>
            <person name="Wang X."/>
            <person name="Meng J."/>
            <person name="Ma J."/>
            <person name="Pires J.C."/>
            <person name="King G.J."/>
            <person name="Brunel D."/>
            <person name="Delourme R."/>
            <person name="Renard M."/>
            <person name="Aury J.M."/>
            <person name="Adams K.L."/>
            <person name="Batley J."/>
            <person name="Snowdon R.J."/>
            <person name="Tost J."/>
            <person name="Edwards D."/>
            <person name="Zhou Y."/>
            <person name="Hua W."/>
            <person name="Sharpe A.G."/>
            <person name="Paterson A.H."/>
            <person name="Guan C."/>
            <person name="Wincker P."/>
        </authorList>
    </citation>
    <scope>NUCLEOTIDE SEQUENCE [LARGE SCALE GENOMIC DNA]</scope>
    <source>
        <strain evidence="8">cv. Darmor-bzh</strain>
    </source>
</reference>
<keyword evidence="2" id="KW-0805">Transcription regulation</keyword>
<evidence type="ECO:0000313" key="6">
    <source>
        <dbReference type="EMBL" id="CAF2042661.1"/>
    </source>
</evidence>
<name>A0A078FV84_BRANA</name>
<dbReference type="PANTHER" id="PTHR34269">
    <property type="entry name" value="TRANSCRIPTION FACTOR B3-DOMAIN FAMILY-RELATED"/>
    <property type="match status" value="1"/>
</dbReference>
<dbReference type="Gene3D" id="2.40.330.10">
    <property type="entry name" value="DNA-binding pseudobarrel domain"/>
    <property type="match status" value="1"/>
</dbReference>
<evidence type="ECO:0000256" key="5">
    <source>
        <dbReference type="ARBA" id="ARBA00023242"/>
    </source>
</evidence>
<dbReference type="GO" id="GO:0005634">
    <property type="term" value="C:nucleus"/>
    <property type="evidence" value="ECO:0007669"/>
    <property type="project" value="UniProtKB-SubCell"/>
</dbReference>
<gene>
    <name evidence="7" type="primary">BnaA09g20800D</name>
    <name evidence="6" type="ORF">DARMORV10_A09P26730.1</name>
    <name evidence="7" type="ORF">GSBRNA2T00094561001</name>
</gene>
<comment type="subcellular location">
    <subcellularLocation>
        <location evidence="1">Nucleus</location>
    </subcellularLocation>
</comment>
<evidence type="ECO:0000256" key="4">
    <source>
        <dbReference type="ARBA" id="ARBA00023163"/>
    </source>
</evidence>
<sequence>MERKNNKTSKASSKRKNNEIFNPVSQWNIIITLTASDTDSSNTITIPKELVEAKIFPLWGSKRCKGLLKPDSFEMVYLYEHHSKVTTGVAMKKDEHGNFKLYGLPSVLGGRPFKTGDVIGFWWDKYWGRLNFELLVIA</sequence>
<keyword evidence="8" id="KW-1185">Reference proteome</keyword>
<dbReference type="InterPro" id="IPR051442">
    <property type="entry name" value="B3_domain"/>
</dbReference>
<evidence type="ECO:0000313" key="8">
    <source>
        <dbReference type="Proteomes" id="UP000028999"/>
    </source>
</evidence>
<evidence type="ECO:0000313" key="7">
    <source>
        <dbReference type="EMBL" id="CDY16702.1"/>
    </source>
</evidence>
<accession>A0A078FV84</accession>
<dbReference type="PANTHER" id="PTHR34269:SF8">
    <property type="entry name" value="GENOME ASSEMBLY, CHROMOSOME: A09"/>
    <property type="match status" value="1"/>
</dbReference>
<dbReference type="SUPFAM" id="SSF101936">
    <property type="entry name" value="DNA-binding pseudobarrel domain"/>
    <property type="match status" value="1"/>
</dbReference>
<dbReference type="KEGG" id="bna:106362700"/>
<dbReference type="EMBL" id="LK032066">
    <property type="protein sequence ID" value="CDY16702.1"/>
    <property type="molecule type" value="Genomic_DNA"/>
</dbReference>
<dbReference type="SMR" id="A0A078FV84"/>
<proteinExistence type="predicted"/>
<reference evidence="6" key="3">
    <citation type="submission" date="2021-01" db="EMBL/GenBank/DDBJ databases">
        <authorList>
            <consortium name="Genoscope - CEA"/>
            <person name="William W."/>
        </authorList>
    </citation>
    <scope>NUCLEOTIDE SEQUENCE</scope>
</reference>
<dbReference type="OrthoDB" id="1022018at2759"/>
<keyword evidence="3" id="KW-0238">DNA-binding</keyword>
<keyword evidence="4" id="KW-0804">Transcription</keyword>
<dbReference type="AlphaFoldDB" id="A0A078FV84"/>
<evidence type="ECO:0000256" key="3">
    <source>
        <dbReference type="ARBA" id="ARBA00023125"/>
    </source>
</evidence>